<dbReference type="Gene3D" id="1.10.443.10">
    <property type="entry name" value="Intergrase catalytic core"/>
    <property type="match status" value="1"/>
</dbReference>
<dbReference type="InterPro" id="IPR013762">
    <property type="entry name" value="Integrase-like_cat_sf"/>
</dbReference>
<dbReference type="AlphaFoldDB" id="K0RKF1"/>
<accession>K0RKF1</accession>
<dbReference type="GO" id="GO:0006310">
    <property type="term" value="P:DNA recombination"/>
    <property type="evidence" value="ECO:0007669"/>
    <property type="project" value="UniProtKB-KW"/>
</dbReference>
<dbReference type="GO" id="GO:0015074">
    <property type="term" value="P:DNA integration"/>
    <property type="evidence" value="ECO:0007669"/>
    <property type="project" value="InterPro"/>
</dbReference>
<reference evidence="2 3" key="1">
    <citation type="journal article" date="2012" name="Genome Biol.">
        <title>Genome and low-iron response of an oceanic diatom adapted to chronic iron limitation.</title>
        <authorList>
            <person name="Lommer M."/>
            <person name="Specht M."/>
            <person name="Roy A.S."/>
            <person name="Kraemer L."/>
            <person name="Andreson R."/>
            <person name="Gutowska M.A."/>
            <person name="Wolf J."/>
            <person name="Bergner S.V."/>
            <person name="Schilhabel M.B."/>
            <person name="Klostermeier U.C."/>
            <person name="Beiko R.G."/>
            <person name="Rosenstiel P."/>
            <person name="Hippler M."/>
            <person name="Laroche J."/>
        </authorList>
    </citation>
    <scope>NUCLEOTIDE SEQUENCE [LARGE SCALE GENOMIC DNA]</scope>
    <source>
        <strain evidence="2 3">CCMP1005</strain>
    </source>
</reference>
<dbReference type="GO" id="GO:0003677">
    <property type="term" value="F:DNA binding"/>
    <property type="evidence" value="ECO:0007669"/>
    <property type="project" value="InterPro"/>
</dbReference>
<proteinExistence type="predicted"/>
<keyword evidence="3" id="KW-1185">Reference proteome</keyword>
<evidence type="ECO:0000313" key="3">
    <source>
        <dbReference type="Proteomes" id="UP000266841"/>
    </source>
</evidence>
<dbReference type="Proteomes" id="UP000266841">
    <property type="component" value="Unassembled WGS sequence"/>
</dbReference>
<dbReference type="SUPFAM" id="SSF56349">
    <property type="entry name" value="DNA breaking-rejoining enzymes"/>
    <property type="match status" value="1"/>
</dbReference>
<evidence type="ECO:0000256" key="1">
    <source>
        <dbReference type="ARBA" id="ARBA00023172"/>
    </source>
</evidence>
<comment type="caution">
    <text evidence="2">The sequence shown here is derived from an EMBL/GenBank/DDBJ whole genome shotgun (WGS) entry which is preliminary data.</text>
</comment>
<dbReference type="EMBL" id="AGNL01039297">
    <property type="protein sequence ID" value="EJK52749.1"/>
    <property type="molecule type" value="Genomic_DNA"/>
</dbReference>
<organism evidence="2 3">
    <name type="scientific">Thalassiosira oceanica</name>
    <name type="common">Marine diatom</name>
    <dbReference type="NCBI Taxonomy" id="159749"/>
    <lineage>
        <taxon>Eukaryota</taxon>
        <taxon>Sar</taxon>
        <taxon>Stramenopiles</taxon>
        <taxon>Ochrophyta</taxon>
        <taxon>Bacillariophyta</taxon>
        <taxon>Coscinodiscophyceae</taxon>
        <taxon>Thalassiosirophycidae</taxon>
        <taxon>Thalassiosirales</taxon>
        <taxon>Thalassiosiraceae</taxon>
        <taxon>Thalassiosira</taxon>
    </lineage>
</organism>
<protein>
    <recommendedName>
        <fullName evidence="4">Tyr recombinase domain-containing protein</fullName>
    </recommendedName>
</protein>
<dbReference type="InterPro" id="IPR043502">
    <property type="entry name" value="DNA/RNA_pol_sf"/>
</dbReference>
<dbReference type="PANTHER" id="PTHR34605">
    <property type="entry name" value="PHAGE_INTEGRASE DOMAIN-CONTAINING PROTEIN"/>
    <property type="match status" value="1"/>
</dbReference>
<dbReference type="SUPFAM" id="SSF56672">
    <property type="entry name" value="DNA/RNA polymerases"/>
    <property type="match status" value="1"/>
</dbReference>
<name>K0RKF1_THAOC</name>
<gene>
    <name evidence="2" type="ORF">THAOC_27946</name>
</gene>
<keyword evidence="1" id="KW-0233">DNA recombination</keyword>
<dbReference type="OrthoDB" id="5950681at2759"/>
<evidence type="ECO:0000313" key="2">
    <source>
        <dbReference type="EMBL" id="EJK52749.1"/>
    </source>
</evidence>
<dbReference type="PANTHER" id="PTHR34605:SF4">
    <property type="entry name" value="DNA ADENINE METHYLTRANSFERASE"/>
    <property type="match status" value="1"/>
</dbReference>
<sequence length="917" mass="102018">MCPTDLATNHPAFRTLQQYATQGCPANTGRHWTKDEMHAAVERGNHDSAKERDAIESYQEEIKEKVRSGQARVVLWDDIKDDPPEQLKISPLAMIPHKSRKFRAILNLSFGLRMSTHTVPSVNESTQKESPDGTLDQLGSVLPRLIAAVAQTADNEVVFFAKYDIKDGFWRMSVEKGAEYNFAYVMPQAEGEPVRIVIQTARDIAEIYAKADKLEPHYLEEYTKLEDDFKHLPSGGLSGDLAHCFEVFVDDFIGAAIPRTKEDLTHLSQALLHAIHDIFPGQALTTRKTIPSRSKRGLAIEKRHAIQPGQYEKMLGKMRHASWGVPGSNGLFTPFNRVIAQKPKTVWFRQKSALTIALRDWRSIFKESLKTPTHVRQLVRGEPNIAGIVDASGEGVGGVIFGMTDDVVPTVFRFEWPEEVKRQLQTENNPNGTITNSDLEMAGLVFLWLMIEHVAPKLYHKHIVLLSDNSPSVAWIDKMASKRSVPAGELLRVLARPIVANVSAEYKDIIKDLSLTADAGIRNSRLEETSNVSDKYWRHWVKLAGIMELDPYLDPGKVTYNERVRALTIFGAAVRQGLYGNCQQTASGTVSTAISAVGQEIAMAGGSDFNPVKISGTNKFLHPIDRMLKGFRNEDPATVKKLPIEVDVPELLVKCAAKEGATAQEKRVADLTLVAFYYLLRVGEYTSRYRNSKEKTNRGRSGKKKRKKKTVNFRVSDVTFFKKDGRGRLRQLPSDASAVDIMSADGATLLLTDQKNGWKNVCIHQQITGHAKLCPVRALGRIIVDIRSFTTASTEWLSAFQGKKGTQHVTPKDVSRALKAAARELKYEEERGIPIDRIDTHSLRAGGANALSLAGFSEHQIQKMGRWRSATFKEYISDQLSNFTDGMSKAMSTTFQFVNIAAGTLRDVTGALAPAAA</sequence>
<dbReference type="InterPro" id="IPR011010">
    <property type="entry name" value="DNA_brk_join_enz"/>
</dbReference>
<evidence type="ECO:0008006" key="4">
    <source>
        <dbReference type="Google" id="ProtNLM"/>
    </source>
</evidence>
<dbReference type="InterPro" id="IPR052925">
    <property type="entry name" value="Phage_Integrase-like_Recomb"/>
</dbReference>